<organism evidence="6 7">
    <name type="scientific">Spirosoma oryzae</name>
    <dbReference type="NCBI Taxonomy" id="1469603"/>
    <lineage>
        <taxon>Bacteria</taxon>
        <taxon>Pseudomonadati</taxon>
        <taxon>Bacteroidota</taxon>
        <taxon>Cytophagia</taxon>
        <taxon>Cytophagales</taxon>
        <taxon>Cytophagaceae</taxon>
        <taxon>Spirosoma</taxon>
    </lineage>
</organism>
<proteinExistence type="inferred from homology"/>
<keyword evidence="7" id="KW-1185">Reference proteome</keyword>
<dbReference type="Gene3D" id="3.20.20.80">
    <property type="entry name" value="Glycosidases"/>
    <property type="match status" value="1"/>
</dbReference>
<evidence type="ECO:0000313" key="7">
    <source>
        <dbReference type="Proteomes" id="UP000238375"/>
    </source>
</evidence>
<sequence>MLRRHLLLLACLTSLLTTCQPTVTQAQPVSPRWTAERARDWYARQPWFCGFNYIPSNAINYTAMWDKTSFSPKLIQQELALAARTGFNCVRVVLQHAVYADDPAYFKRTFAQFLSICQQHGMRVMPTFFDDCVFGTVCNPHLGPQPEPLAGWYAWAWSPSPGHTMVADPAYHAGLERYVTDILTTFRDDPRIFIWDLYNEPTNGGLGRTSLPLLRKVFAWARAVDPSQPITVGHWERSNTALRQEISANSDIVTFHCYDRLAGLTELVDDLKQANRPLLCTEWLNRSQQSTPETILPYFQRERIGCLHWGLVNGKTQTHLPWGHRPGDPEPTVWQHDLYHADFTPYRPAELRLFNELITLSAAATKR</sequence>
<comment type="similarity">
    <text evidence="3">Belongs to the glycosyl hydrolase 5 (cellulase A) family.</text>
</comment>
<dbReference type="EMBL" id="PVTE01000003">
    <property type="protein sequence ID" value="PRY44043.1"/>
    <property type="molecule type" value="Genomic_DNA"/>
</dbReference>
<dbReference type="Proteomes" id="UP000238375">
    <property type="component" value="Unassembled WGS sequence"/>
</dbReference>
<evidence type="ECO:0000256" key="1">
    <source>
        <dbReference type="ARBA" id="ARBA00022801"/>
    </source>
</evidence>
<dbReference type="RefSeq" id="WP_106136479.1">
    <property type="nucleotide sequence ID" value="NZ_PVTE01000003.1"/>
</dbReference>
<name>A0A2T0TEF2_9BACT</name>
<feature type="signal peptide" evidence="4">
    <location>
        <begin position="1"/>
        <end position="26"/>
    </location>
</feature>
<feature type="domain" description="Glycoside hydrolase family 5" evidence="5">
    <location>
        <begin position="72"/>
        <end position="311"/>
    </location>
</feature>
<evidence type="ECO:0000256" key="2">
    <source>
        <dbReference type="ARBA" id="ARBA00023295"/>
    </source>
</evidence>
<evidence type="ECO:0000313" key="6">
    <source>
        <dbReference type="EMBL" id="PRY44043.1"/>
    </source>
</evidence>
<gene>
    <name evidence="6" type="ORF">CLV58_10312</name>
</gene>
<dbReference type="OrthoDB" id="9774262at2"/>
<dbReference type="AlphaFoldDB" id="A0A2T0TEF2"/>
<reference evidence="6 7" key="1">
    <citation type="submission" date="2018-03" db="EMBL/GenBank/DDBJ databases">
        <title>Genomic Encyclopedia of Archaeal and Bacterial Type Strains, Phase II (KMG-II): from individual species to whole genera.</title>
        <authorList>
            <person name="Goeker M."/>
        </authorList>
    </citation>
    <scope>NUCLEOTIDE SEQUENCE [LARGE SCALE GENOMIC DNA]</scope>
    <source>
        <strain evidence="6 7">DSM 28354</strain>
    </source>
</reference>
<keyword evidence="4" id="KW-0732">Signal</keyword>
<feature type="chain" id="PRO_5015485530" evidence="4">
    <location>
        <begin position="27"/>
        <end position="367"/>
    </location>
</feature>
<evidence type="ECO:0000256" key="3">
    <source>
        <dbReference type="RuleBase" id="RU361153"/>
    </source>
</evidence>
<protein>
    <submittedName>
        <fullName evidence="6">Cellulase (Glycosyl hydrolase family 5)</fullName>
    </submittedName>
</protein>
<accession>A0A2T0TEF2</accession>
<keyword evidence="1 3" id="KW-0378">Hydrolase</keyword>
<dbReference type="GO" id="GO:0000272">
    <property type="term" value="P:polysaccharide catabolic process"/>
    <property type="evidence" value="ECO:0007669"/>
    <property type="project" value="InterPro"/>
</dbReference>
<comment type="caution">
    <text evidence="6">The sequence shown here is derived from an EMBL/GenBank/DDBJ whole genome shotgun (WGS) entry which is preliminary data.</text>
</comment>
<dbReference type="InterPro" id="IPR017853">
    <property type="entry name" value="GH"/>
</dbReference>
<evidence type="ECO:0000259" key="5">
    <source>
        <dbReference type="Pfam" id="PF00150"/>
    </source>
</evidence>
<dbReference type="SUPFAM" id="SSF51445">
    <property type="entry name" value="(Trans)glycosidases"/>
    <property type="match status" value="1"/>
</dbReference>
<dbReference type="GO" id="GO:0004553">
    <property type="term" value="F:hydrolase activity, hydrolyzing O-glycosyl compounds"/>
    <property type="evidence" value="ECO:0007669"/>
    <property type="project" value="InterPro"/>
</dbReference>
<dbReference type="InterPro" id="IPR001547">
    <property type="entry name" value="Glyco_hydro_5"/>
</dbReference>
<keyword evidence="2 3" id="KW-0326">Glycosidase</keyword>
<dbReference type="Pfam" id="PF00150">
    <property type="entry name" value="Cellulase"/>
    <property type="match status" value="1"/>
</dbReference>
<evidence type="ECO:0000256" key="4">
    <source>
        <dbReference type="SAM" id="SignalP"/>
    </source>
</evidence>